<comment type="caution">
    <text evidence="2">The sequence shown here is derived from an EMBL/GenBank/DDBJ whole genome shotgun (WGS) entry which is preliminary data.</text>
</comment>
<dbReference type="Proteomes" id="UP000193675">
    <property type="component" value="Unassembled WGS sequence"/>
</dbReference>
<evidence type="ECO:0000313" key="3">
    <source>
        <dbReference type="Proteomes" id="UP000193675"/>
    </source>
</evidence>
<sequence>WEALRIRLYNLRHNLTLDGQPLNLPLYAAPADPKALWADAVAAEAGGANALPTIDNVPALRFIPLMEGARTMASHLMLFGNAMRLILERQDAEGLLELLSTQGVELAARSVELQEQALKELDVERKRITVLMEVARTRRDHYRSLYDENMNTGEKLALGFAQTRKALTGVWGSLAVTAGLVNTFPNVFGTSNGGGRPSGPLQAAGTVAGLTMTGLEIASETIDKCEAYRRRRQDWEIQYKNAAGFMAAFQVQLEALTARETSINLQIAHARSQEMNAQVQLAYHQGKATAKALYSWLRARLASIFYTYYDLTVTRCLMAQKALQWEMGDNTRYLRTGTWNGAWSGLLCGEGLMLALGQMEDAWVRWQKRELEVTRDVSLAKVFDGKLLVDGEAVTLQDAIQSVQDGKEIDCTLPLGSLTFESNKLSIQFGLKDLGLAQEFEDGICRIRRIAVSLDGPHVESSEQVRARLMTNYLGLPSGCHQSVISHARKDDGLFPQEGGNAATRWLPFEGLPIASANDEDDKTLLSLTFADAKDQQVLKELSDITLHIQFTVR</sequence>
<organism evidence="2 3">
    <name type="scientific">Pseudomonas putida</name>
    <name type="common">Arthrobacter siderocapsulatus</name>
    <dbReference type="NCBI Taxonomy" id="303"/>
    <lineage>
        <taxon>Bacteria</taxon>
        <taxon>Pseudomonadati</taxon>
        <taxon>Pseudomonadota</taxon>
        <taxon>Gammaproteobacteria</taxon>
        <taxon>Pseudomonadales</taxon>
        <taxon>Pseudomonadaceae</taxon>
        <taxon>Pseudomonas</taxon>
    </lineage>
</organism>
<evidence type="ECO:0000259" key="1">
    <source>
        <dbReference type="Pfam" id="PF18276"/>
    </source>
</evidence>
<accession>A0A1X0ZNH0</accession>
<dbReference type="AlphaFoldDB" id="A0A1X0ZNH0"/>
<feature type="non-terminal residue" evidence="2">
    <location>
        <position position="1"/>
    </location>
</feature>
<feature type="domain" description="Tc toxin complex TcA C-terminal TcB-binding" evidence="1">
    <location>
        <begin position="252"/>
        <end position="387"/>
    </location>
</feature>
<dbReference type="InterPro" id="IPR040840">
    <property type="entry name" value="TcA_TcB_BD"/>
</dbReference>
<gene>
    <name evidence="2" type="ORF">B7H17_23970</name>
</gene>
<dbReference type="Pfam" id="PF18276">
    <property type="entry name" value="TcA_TcB_BD"/>
    <property type="match status" value="1"/>
</dbReference>
<name>A0A1X0ZNH0_PSEPU</name>
<proteinExistence type="predicted"/>
<dbReference type="EMBL" id="NBWC01000048">
    <property type="protein sequence ID" value="ORL59216.1"/>
    <property type="molecule type" value="Genomic_DNA"/>
</dbReference>
<evidence type="ECO:0000313" key="2">
    <source>
        <dbReference type="EMBL" id="ORL59216.1"/>
    </source>
</evidence>
<protein>
    <recommendedName>
        <fullName evidence="1">Tc toxin complex TcA C-terminal TcB-binding domain-containing protein</fullName>
    </recommendedName>
</protein>
<reference evidence="2 3" key="1">
    <citation type="submission" date="2017-04" db="EMBL/GenBank/DDBJ databases">
        <title>Presence of VIM-2 positive Pseudomonas species in chickens and their surrounding environment.</title>
        <authorList>
            <person name="Zhang R."/>
        </authorList>
    </citation>
    <scope>NUCLEOTIDE SEQUENCE [LARGE SCALE GENOMIC DNA]</scope>
    <source>
        <strain evidence="2 3">DZ-C18</strain>
    </source>
</reference>